<evidence type="ECO:0000313" key="1">
    <source>
        <dbReference type="EMBL" id="OGH00405.1"/>
    </source>
</evidence>
<proteinExistence type="predicted"/>
<reference evidence="1 2" key="1">
    <citation type="journal article" date="2016" name="Nat. Commun.">
        <title>Thousands of microbial genomes shed light on interconnected biogeochemical processes in an aquifer system.</title>
        <authorList>
            <person name="Anantharaman K."/>
            <person name="Brown C.T."/>
            <person name="Hug L.A."/>
            <person name="Sharon I."/>
            <person name="Castelle C.J."/>
            <person name="Probst A.J."/>
            <person name="Thomas B.C."/>
            <person name="Singh A."/>
            <person name="Wilkins M.J."/>
            <person name="Karaoz U."/>
            <person name="Brodie E.L."/>
            <person name="Williams K.H."/>
            <person name="Hubbard S.S."/>
            <person name="Banfield J.F."/>
        </authorList>
    </citation>
    <scope>NUCLEOTIDE SEQUENCE [LARGE SCALE GENOMIC DNA]</scope>
</reference>
<comment type="caution">
    <text evidence="1">The sequence shown here is derived from an EMBL/GenBank/DDBJ whole genome shotgun (WGS) entry which is preliminary data.</text>
</comment>
<dbReference type="Proteomes" id="UP000177583">
    <property type="component" value="Unassembled WGS sequence"/>
</dbReference>
<accession>A0A1F6GQG4</accession>
<sequence>MFTLILCSLASVLIAALVVKPFFLSPEKPYFDPQAQPHVFDESLSLLEGLGELETDYRLGKLNAEEFEHLSLEIKRDYLKLKHES</sequence>
<dbReference type="AlphaFoldDB" id="A0A1F6GQG4"/>
<organism evidence="1 2">
    <name type="scientific">Candidatus Lambdaproteobacteria bacterium RIFOXYD2_FULL_56_26</name>
    <dbReference type="NCBI Taxonomy" id="1817773"/>
    <lineage>
        <taxon>Bacteria</taxon>
        <taxon>Pseudomonadati</taxon>
        <taxon>Pseudomonadota</taxon>
        <taxon>Candidatus Lambdaproteobacteria</taxon>
    </lineage>
</organism>
<gene>
    <name evidence="1" type="ORF">A2557_09420</name>
</gene>
<protein>
    <submittedName>
        <fullName evidence="1">Uncharacterized protein</fullName>
    </submittedName>
</protein>
<dbReference type="EMBL" id="MFNF01000046">
    <property type="protein sequence ID" value="OGH00405.1"/>
    <property type="molecule type" value="Genomic_DNA"/>
</dbReference>
<evidence type="ECO:0000313" key="2">
    <source>
        <dbReference type="Proteomes" id="UP000177583"/>
    </source>
</evidence>
<name>A0A1F6GQG4_9PROT</name>